<reference evidence="1" key="1">
    <citation type="submission" date="2014-09" db="EMBL/GenBank/DDBJ databases">
        <authorList>
            <person name="Magalhaes I.L.F."/>
            <person name="Oliveira U."/>
            <person name="Santos F.R."/>
            <person name="Vidigal T.H.D.A."/>
            <person name="Brescovit A.D."/>
            <person name="Santos A.J."/>
        </authorList>
    </citation>
    <scope>NUCLEOTIDE SEQUENCE</scope>
    <source>
        <tissue evidence="1">Shoot tissue taken approximately 20 cm above the soil surface</tissue>
    </source>
</reference>
<sequence length="24" mass="2888">MVVRLVGKIHHYSNRQSCIFQQDE</sequence>
<proteinExistence type="predicted"/>
<evidence type="ECO:0000313" key="1">
    <source>
        <dbReference type="EMBL" id="JAE35775.1"/>
    </source>
</evidence>
<protein>
    <submittedName>
        <fullName evidence="1">Uncharacterized protein</fullName>
    </submittedName>
</protein>
<reference evidence="1" key="2">
    <citation type="journal article" date="2015" name="Data Brief">
        <title>Shoot transcriptome of the giant reed, Arundo donax.</title>
        <authorList>
            <person name="Barrero R.A."/>
            <person name="Guerrero F.D."/>
            <person name="Moolhuijzen P."/>
            <person name="Goolsby J.A."/>
            <person name="Tidwell J."/>
            <person name="Bellgard S.E."/>
            <person name="Bellgard M.I."/>
        </authorList>
    </citation>
    <scope>NUCLEOTIDE SEQUENCE</scope>
    <source>
        <tissue evidence="1">Shoot tissue taken approximately 20 cm above the soil surface</tissue>
    </source>
</reference>
<dbReference type="EMBL" id="GBRH01162121">
    <property type="protein sequence ID" value="JAE35775.1"/>
    <property type="molecule type" value="Transcribed_RNA"/>
</dbReference>
<organism evidence="1">
    <name type="scientific">Arundo donax</name>
    <name type="common">Giant reed</name>
    <name type="synonym">Donax arundinaceus</name>
    <dbReference type="NCBI Taxonomy" id="35708"/>
    <lineage>
        <taxon>Eukaryota</taxon>
        <taxon>Viridiplantae</taxon>
        <taxon>Streptophyta</taxon>
        <taxon>Embryophyta</taxon>
        <taxon>Tracheophyta</taxon>
        <taxon>Spermatophyta</taxon>
        <taxon>Magnoliopsida</taxon>
        <taxon>Liliopsida</taxon>
        <taxon>Poales</taxon>
        <taxon>Poaceae</taxon>
        <taxon>PACMAD clade</taxon>
        <taxon>Arundinoideae</taxon>
        <taxon>Arundineae</taxon>
        <taxon>Arundo</taxon>
    </lineage>
</organism>
<dbReference type="AlphaFoldDB" id="A0A0A9HF29"/>
<accession>A0A0A9HF29</accession>
<name>A0A0A9HF29_ARUDO</name>